<feature type="domain" description="Mammalian cell entry C-terminal" evidence="2">
    <location>
        <begin position="119"/>
        <end position="219"/>
    </location>
</feature>
<dbReference type="Proteomes" id="UP001550628">
    <property type="component" value="Unassembled WGS sequence"/>
</dbReference>
<reference evidence="3 4" key="1">
    <citation type="submission" date="2024-06" db="EMBL/GenBank/DDBJ databases">
        <title>The Natural Products Discovery Center: Release of the First 8490 Sequenced Strains for Exploring Actinobacteria Biosynthetic Diversity.</title>
        <authorList>
            <person name="Kalkreuter E."/>
            <person name="Kautsar S.A."/>
            <person name="Yang D."/>
            <person name="Bader C.D."/>
            <person name="Teijaro C.N."/>
            <person name="Fluegel L."/>
            <person name="Davis C.M."/>
            <person name="Simpson J.R."/>
            <person name="Lauterbach L."/>
            <person name="Steele A.D."/>
            <person name="Gui C."/>
            <person name="Meng S."/>
            <person name="Li G."/>
            <person name="Viehrig K."/>
            <person name="Ye F."/>
            <person name="Su P."/>
            <person name="Kiefer A.F."/>
            <person name="Nichols A."/>
            <person name="Cepeda A.J."/>
            <person name="Yan W."/>
            <person name="Fan B."/>
            <person name="Jiang Y."/>
            <person name="Adhikari A."/>
            <person name="Zheng C.-J."/>
            <person name="Schuster L."/>
            <person name="Cowan T.M."/>
            <person name="Smanski M.J."/>
            <person name="Chevrette M.G."/>
            <person name="De Carvalho L.P.S."/>
            <person name="Shen B."/>
        </authorList>
    </citation>
    <scope>NUCLEOTIDE SEQUENCE [LARGE SCALE GENOMIC DNA]</scope>
    <source>
        <strain evidence="3 4">NPDC019708</strain>
    </source>
</reference>
<dbReference type="PANTHER" id="PTHR33371">
    <property type="entry name" value="INTERMEMBRANE PHOSPHOLIPID TRANSPORT SYSTEM BINDING PROTEIN MLAD-RELATED"/>
    <property type="match status" value="1"/>
</dbReference>
<dbReference type="PANTHER" id="PTHR33371:SF17">
    <property type="entry name" value="MCE-FAMILY PROTEIN MCE1B"/>
    <property type="match status" value="1"/>
</dbReference>
<evidence type="ECO:0000313" key="4">
    <source>
        <dbReference type="Proteomes" id="UP001550628"/>
    </source>
</evidence>
<feature type="domain" description="Mce/MlaD" evidence="1">
    <location>
        <begin position="39"/>
        <end position="110"/>
    </location>
</feature>
<dbReference type="InterPro" id="IPR024516">
    <property type="entry name" value="Mce_C"/>
</dbReference>
<dbReference type="Pfam" id="PF02470">
    <property type="entry name" value="MlaD"/>
    <property type="match status" value="1"/>
</dbReference>
<name>A0ABV2X2J4_9NOCA</name>
<proteinExistence type="predicted"/>
<evidence type="ECO:0000259" key="2">
    <source>
        <dbReference type="Pfam" id="PF11887"/>
    </source>
</evidence>
<protein>
    <submittedName>
        <fullName evidence="3">MlaD family protein</fullName>
    </submittedName>
</protein>
<dbReference type="RefSeq" id="WP_356958972.1">
    <property type="nucleotide sequence ID" value="NZ_JBEYBD010000021.1"/>
</dbReference>
<dbReference type="InterPro" id="IPR052336">
    <property type="entry name" value="MlaD_Phospholipid_Transporter"/>
</dbReference>
<organism evidence="3 4">
    <name type="scientific">Nocardia rhamnosiphila</name>
    <dbReference type="NCBI Taxonomy" id="426716"/>
    <lineage>
        <taxon>Bacteria</taxon>
        <taxon>Bacillati</taxon>
        <taxon>Actinomycetota</taxon>
        <taxon>Actinomycetes</taxon>
        <taxon>Mycobacteriales</taxon>
        <taxon>Nocardiaceae</taxon>
        <taxon>Nocardia</taxon>
    </lineage>
</organism>
<evidence type="ECO:0000259" key="1">
    <source>
        <dbReference type="Pfam" id="PF02470"/>
    </source>
</evidence>
<dbReference type="InterPro" id="IPR003399">
    <property type="entry name" value="Mce/MlaD"/>
</dbReference>
<evidence type="ECO:0000313" key="3">
    <source>
        <dbReference type="EMBL" id="MEU1957366.1"/>
    </source>
</evidence>
<comment type="caution">
    <text evidence="3">The sequence shown here is derived from an EMBL/GenBank/DDBJ whole genome shotgun (WGS) entry which is preliminary data.</text>
</comment>
<keyword evidence="4" id="KW-1185">Reference proteome</keyword>
<sequence>MSSVRGPAIGLSVFGVAAVCCLSLVMTTARGPATEADTEYAAVFTDISGLTAGSGVQLAGARIGTVTTIDAADDATARVEFTLGRDLPVLDTTHAAVRYQSLLGQYYLELFESGPGGTVLASGATIPRERTAPGIDISRLFDGFRPLFTALDLEELGRVAENVGRVLQGDGASIGPVLTALGDLLQYATNEHAAVAVFIHNLGKIATEFGGIAEQVGVLIEGIAALVGLFDDAAKLVNSLFGEDSSLDSEGGLLAGPESLSEDAYPALHEQLRVLASRPDQLVEVLSLKPELINGLNSDHPGGSTESAATCSTWPLTPVGLAGTRQRAVCR</sequence>
<dbReference type="Pfam" id="PF11887">
    <property type="entry name" value="Mce4_CUP1"/>
    <property type="match status" value="1"/>
</dbReference>
<dbReference type="EMBL" id="JBEYBF010000067">
    <property type="protein sequence ID" value="MEU1957366.1"/>
    <property type="molecule type" value="Genomic_DNA"/>
</dbReference>
<accession>A0ABV2X2J4</accession>
<gene>
    <name evidence="3" type="ORF">ABZ510_36655</name>
</gene>